<dbReference type="InterPro" id="IPR035919">
    <property type="entry name" value="EAL_sf"/>
</dbReference>
<dbReference type="Pfam" id="PF12860">
    <property type="entry name" value="PAS_7"/>
    <property type="match status" value="1"/>
</dbReference>
<dbReference type="KEGG" id="mor:MOC_0229"/>
<dbReference type="PANTHER" id="PTHR44757:SF2">
    <property type="entry name" value="BIOFILM ARCHITECTURE MAINTENANCE PROTEIN MBAA"/>
    <property type="match status" value="1"/>
</dbReference>
<dbReference type="STRING" id="693986.MOC_0229"/>
<dbReference type="CDD" id="cd01948">
    <property type="entry name" value="EAL"/>
    <property type="match status" value="1"/>
</dbReference>
<feature type="domain" description="GGDEF" evidence="4">
    <location>
        <begin position="555"/>
        <end position="688"/>
    </location>
</feature>
<dbReference type="CDD" id="cd01949">
    <property type="entry name" value="GGDEF"/>
    <property type="match status" value="1"/>
</dbReference>
<dbReference type="CDD" id="cd06225">
    <property type="entry name" value="HAMP"/>
    <property type="match status" value="1"/>
</dbReference>
<dbReference type="HOGENOM" id="CLU_000445_70_34_5"/>
<proteinExistence type="predicted"/>
<protein>
    <submittedName>
        <fullName evidence="5">Diguanylate cyclase/phosphodiesterase</fullName>
    </submittedName>
</protein>
<evidence type="ECO:0000259" key="2">
    <source>
        <dbReference type="PROSITE" id="PS50883"/>
    </source>
</evidence>
<dbReference type="InterPro" id="IPR000160">
    <property type="entry name" value="GGDEF_dom"/>
</dbReference>
<dbReference type="GO" id="GO:0016020">
    <property type="term" value="C:membrane"/>
    <property type="evidence" value="ECO:0007669"/>
    <property type="project" value="InterPro"/>
</dbReference>
<dbReference type="SUPFAM" id="SSF55785">
    <property type="entry name" value="PYP-like sensor domain (PAS domain)"/>
    <property type="match status" value="1"/>
</dbReference>
<gene>
    <name evidence="5" type="ORF">MOC_0229</name>
</gene>
<organism evidence="5 6">
    <name type="scientific">Methylobacterium oryzae CBMB20</name>
    <dbReference type="NCBI Taxonomy" id="693986"/>
    <lineage>
        <taxon>Bacteria</taxon>
        <taxon>Pseudomonadati</taxon>
        <taxon>Pseudomonadota</taxon>
        <taxon>Alphaproteobacteria</taxon>
        <taxon>Hyphomicrobiales</taxon>
        <taxon>Methylobacteriaceae</taxon>
        <taxon>Methylobacterium</taxon>
    </lineage>
</organism>
<dbReference type="InterPro" id="IPR035965">
    <property type="entry name" value="PAS-like_dom_sf"/>
</dbReference>
<evidence type="ECO:0000259" key="4">
    <source>
        <dbReference type="PROSITE" id="PS50887"/>
    </source>
</evidence>
<dbReference type="SMART" id="SM00052">
    <property type="entry name" value="EAL"/>
    <property type="match status" value="1"/>
</dbReference>
<dbReference type="AlphaFoldDB" id="A0A089Q054"/>
<feature type="transmembrane region" description="Helical" evidence="1">
    <location>
        <begin position="12"/>
        <end position="35"/>
    </location>
</feature>
<dbReference type="SUPFAM" id="SSF55073">
    <property type="entry name" value="Nucleotide cyclase"/>
    <property type="match status" value="1"/>
</dbReference>
<evidence type="ECO:0000313" key="5">
    <source>
        <dbReference type="EMBL" id="AIQ87984.1"/>
    </source>
</evidence>
<keyword evidence="1" id="KW-0472">Membrane</keyword>
<dbReference type="SMART" id="SM00304">
    <property type="entry name" value="HAMP"/>
    <property type="match status" value="1"/>
</dbReference>
<evidence type="ECO:0000259" key="3">
    <source>
        <dbReference type="PROSITE" id="PS50885"/>
    </source>
</evidence>
<dbReference type="InterPro" id="IPR052155">
    <property type="entry name" value="Biofilm_reg_signaling"/>
</dbReference>
<dbReference type="Pfam" id="PF00563">
    <property type="entry name" value="EAL"/>
    <property type="match status" value="1"/>
</dbReference>
<dbReference type="InterPro" id="IPR003660">
    <property type="entry name" value="HAMP_dom"/>
</dbReference>
<dbReference type="Pfam" id="PF00990">
    <property type="entry name" value="GGDEF"/>
    <property type="match status" value="1"/>
</dbReference>
<dbReference type="Proteomes" id="UP000029492">
    <property type="component" value="Chromosome"/>
</dbReference>
<keyword evidence="1" id="KW-0812">Transmembrane</keyword>
<dbReference type="InterPro" id="IPR001633">
    <property type="entry name" value="EAL_dom"/>
</dbReference>
<dbReference type="PANTHER" id="PTHR44757">
    <property type="entry name" value="DIGUANYLATE CYCLASE DGCP"/>
    <property type="match status" value="1"/>
</dbReference>
<dbReference type="Gene3D" id="3.20.20.450">
    <property type="entry name" value="EAL domain"/>
    <property type="match status" value="1"/>
</dbReference>
<sequence length="953" mass="103192">MTGTVFSRSLRARLVGATLSTAAIALAALVFLVVLRSEQTLREQAQEVTTWSETQLSDRLLSDAKLAAARLAMQREDVERRFATMAKRWDVVKAVFSGNTVAASELMRPALALADVDGAIAFDVNLRALTADRVDADLLAANAAFGTTAVATALRAVIAGNDREHANGFVLTLRWDEGLAKALAAEESGAVADVFGQPLFDEFGDVIGGLVGYRVLRPHEPTLTAFASLSGRDVLILSGQSLLSSAGADVADARLGDISGADLHAVVGAEKVARCLPQPPDLRLCVAAPLRELQQLTGKVVGIGEESSRSLLRTLSVVAGLTLCLVALVLLILSSRITRPLVRITQTVSEVARGNWHVSVPDIDRADEVGDIARAVVVLEHSLSERDQLRDDVFRQNTILTERERQLQEQNERFDAALNNMSQGLCMFGAHGRLKVFNAQFCRIYNIAPDALEAEPTHADVRQLAGLADWSGPESRPHRRSLTRTLADERCVEITVEPMADGGWVETHEDVTASVTAQARIAHLATHDALTGLSNRALLADRLAAALAGHAHDGRAVTVICLDLDDFKGINDTLGHPAGDELLRQVGRRLTMLCPPGGTVARLGGDEFAVVLSEADLPAGVLALADEVLTQLRRPFILAGQFVSVDASLGLAVSAADDADGDDLLRRADVALYAAKADGGRRVRVFEPEMEERQNQRRWLERELRLAIGTDQIALHYQPLFDLATNAVTSFEALARWHHPERGMISPGEFIPVAEATGLIDALGAYVLQKACADAMGWPGKQRVAVNISPIQFREGNIDRFVEEVLRTTRLPSQRLELEITESVILSQDQASFDMLTRLRRLGVRFSMDDFGTGYSSLSSLNTFRFDKIKLDQSFVRNLLEKDEAAAIVHVVAELGRSLKITTTAEGVETPEQLARLRASGFSEVQGYLLSRPIPAADVPDFINTQNALNAAA</sequence>
<accession>A0A089Q054</accession>
<dbReference type="InterPro" id="IPR043128">
    <property type="entry name" value="Rev_trsase/Diguanyl_cyclase"/>
</dbReference>
<name>A0A089Q054_9HYPH</name>
<dbReference type="EMBL" id="CP003811">
    <property type="protein sequence ID" value="AIQ87984.1"/>
    <property type="molecule type" value="Genomic_DNA"/>
</dbReference>
<dbReference type="GO" id="GO:0007165">
    <property type="term" value="P:signal transduction"/>
    <property type="evidence" value="ECO:0007669"/>
    <property type="project" value="InterPro"/>
</dbReference>
<dbReference type="RefSeq" id="WP_043755129.1">
    <property type="nucleotide sequence ID" value="NZ_CP003811.1"/>
</dbReference>
<feature type="domain" description="HAMP" evidence="3">
    <location>
        <begin position="335"/>
        <end position="388"/>
    </location>
</feature>
<dbReference type="PROSITE" id="PS50883">
    <property type="entry name" value="EAL"/>
    <property type="match status" value="1"/>
</dbReference>
<dbReference type="eggNOG" id="COG5001">
    <property type="taxonomic scope" value="Bacteria"/>
</dbReference>
<dbReference type="NCBIfam" id="TIGR00254">
    <property type="entry name" value="GGDEF"/>
    <property type="match status" value="1"/>
</dbReference>
<dbReference type="Pfam" id="PF00672">
    <property type="entry name" value="HAMP"/>
    <property type="match status" value="1"/>
</dbReference>
<dbReference type="Gene3D" id="6.10.340.10">
    <property type="match status" value="1"/>
</dbReference>
<dbReference type="SMART" id="SM00267">
    <property type="entry name" value="GGDEF"/>
    <property type="match status" value="1"/>
</dbReference>
<dbReference type="InterPro" id="IPR029787">
    <property type="entry name" value="Nucleotide_cyclase"/>
</dbReference>
<evidence type="ECO:0000256" key="1">
    <source>
        <dbReference type="SAM" id="Phobius"/>
    </source>
</evidence>
<dbReference type="Gene3D" id="3.30.70.270">
    <property type="match status" value="1"/>
</dbReference>
<dbReference type="SUPFAM" id="SSF158472">
    <property type="entry name" value="HAMP domain-like"/>
    <property type="match status" value="1"/>
</dbReference>
<keyword evidence="1" id="KW-1133">Transmembrane helix</keyword>
<reference evidence="5 6" key="1">
    <citation type="journal article" date="2014" name="PLoS ONE">
        <title>Genome Information of Methylobacterium oryzae, a Plant-Probiotic Methylotroph in the Phyllosphere.</title>
        <authorList>
            <person name="Kwak M.J."/>
            <person name="Jeong H."/>
            <person name="Madhaiyan M."/>
            <person name="Lee Y."/>
            <person name="Sa T.M."/>
            <person name="Oh T.K."/>
            <person name="Kim J.F."/>
        </authorList>
    </citation>
    <scope>NUCLEOTIDE SEQUENCE [LARGE SCALE GENOMIC DNA]</scope>
    <source>
        <strain evidence="5 6">CBMB20</strain>
    </source>
</reference>
<dbReference type="PROSITE" id="PS50885">
    <property type="entry name" value="HAMP"/>
    <property type="match status" value="1"/>
</dbReference>
<keyword evidence="6" id="KW-1185">Reference proteome</keyword>
<feature type="domain" description="EAL" evidence="2">
    <location>
        <begin position="697"/>
        <end position="947"/>
    </location>
</feature>
<dbReference type="Gene3D" id="3.30.450.20">
    <property type="entry name" value="PAS domain"/>
    <property type="match status" value="1"/>
</dbReference>
<dbReference type="PROSITE" id="PS50887">
    <property type="entry name" value="GGDEF"/>
    <property type="match status" value="1"/>
</dbReference>
<dbReference type="SUPFAM" id="SSF141868">
    <property type="entry name" value="EAL domain-like"/>
    <property type="match status" value="1"/>
</dbReference>
<evidence type="ECO:0000313" key="6">
    <source>
        <dbReference type="Proteomes" id="UP000029492"/>
    </source>
</evidence>